<sequence>MDAAQEGPRSNGGALRSRRGDAGAEKDKRSSLVVRSRGVAGQTRRLIKDAQGWYQGQDHGRDQDMADASHPEEETQKSKASFPTRKFADEKLETGSYTPPSLVLQTRKGSGHSQRCGWPVLLWVLGAIGSWSGVGYGLWLSWKESSQAHVHLQHAMWLSQIGLLCLSLAMATAASGDT</sequence>
<name>A0A388M124_CHABU</name>
<evidence type="ECO:0000313" key="3">
    <source>
        <dbReference type="EMBL" id="GBG88277.1"/>
    </source>
</evidence>
<feature type="compositionally biased region" description="Basic and acidic residues" evidence="1">
    <location>
        <begin position="58"/>
        <end position="77"/>
    </location>
</feature>
<keyword evidence="2" id="KW-0812">Transmembrane</keyword>
<dbReference type="Gramene" id="GBG88277">
    <property type="protein sequence ID" value="GBG88277"/>
    <property type="gene ID" value="CBR_g46843"/>
</dbReference>
<keyword evidence="2" id="KW-1133">Transmembrane helix</keyword>
<feature type="region of interest" description="Disordered" evidence="1">
    <location>
        <begin position="1"/>
        <end position="84"/>
    </location>
</feature>
<dbReference type="EMBL" id="BFEA01000662">
    <property type="protein sequence ID" value="GBG88277.1"/>
    <property type="molecule type" value="Genomic_DNA"/>
</dbReference>
<feature type="transmembrane region" description="Helical" evidence="2">
    <location>
        <begin position="154"/>
        <end position="174"/>
    </location>
</feature>
<reference evidence="3 4" key="1">
    <citation type="journal article" date="2018" name="Cell">
        <title>The Chara Genome: Secondary Complexity and Implications for Plant Terrestrialization.</title>
        <authorList>
            <person name="Nishiyama T."/>
            <person name="Sakayama H."/>
            <person name="Vries J.D."/>
            <person name="Buschmann H."/>
            <person name="Saint-Marcoux D."/>
            <person name="Ullrich K.K."/>
            <person name="Haas F.B."/>
            <person name="Vanderstraeten L."/>
            <person name="Becker D."/>
            <person name="Lang D."/>
            <person name="Vosolsobe S."/>
            <person name="Rombauts S."/>
            <person name="Wilhelmsson P.K.I."/>
            <person name="Janitza P."/>
            <person name="Kern R."/>
            <person name="Heyl A."/>
            <person name="Rumpler F."/>
            <person name="Villalobos L.I.A.C."/>
            <person name="Clay J.M."/>
            <person name="Skokan R."/>
            <person name="Toyoda A."/>
            <person name="Suzuki Y."/>
            <person name="Kagoshima H."/>
            <person name="Schijlen E."/>
            <person name="Tajeshwar N."/>
            <person name="Catarino B."/>
            <person name="Hetherington A.J."/>
            <person name="Saltykova A."/>
            <person name="Bonnot C."/>
            <person name="Breuninger H."/>
            <person name="Symeonidi A."/>
            <person name="Radhakrishnan G.V."/>
            <person name="Van Nieuwerburgh F."/>
            <person name="Deforce D."/>
            <person name="Chang C."/>
            <person name="Karol K.G."/>
            <person name="Hedrich R."/>
            <person name="Ulvskov P."/>
            <person name="Glockner G."/>
            <person name="Delwiche C.F."/>
            <person name="Petrasek J."/>
            <person name="Van de Peer Y."/>
            <person name="Friml J."/>
            <person name="Beilby M."/>
            <person name="Dolan L."/>
            <person name="Kohara Y."/>
            <person name="Sugano S."/>
            <person name="Fujiyama A."/>
            <person name="Delaux P.-M."/>
            <person name="Quint M."/>
            <person name="TheiBen G."/>
            <person name="Hagemann M."/>
            <person name="Harholt J."/>
            <person name="Dunand C."/>
            <person name="Zachgo S."/>
            <person name="Langdale J."/>
            <person name="Maumus F."/>
            <person name="Straeten D.V.D."/>
            <person name="Gould S.B."/>
            <person name="Rensing S.A."/>
        </authorList>
    </citation>
    <scope>NUCLEOTIDE SEQUENCE [LARGE SCALE GENOMIC DNA]</scope>
    <source>
        <strain evidence="3 4">S276</strain>
    </source>
</reference>
<feature type="transmembrane region" description="Helical" evidence="2">
    <location>
        <begin position="120"/>
        <end position="142"/>
    </location>
</feature>
<evidence type="ECO:0000256" key="1">
    <source>
        <dbReference type="SAM" id="MobiDB-lite"/>
    </source>
</evidence>
<protein>
    <submittedName>
        <fullName evidence="3">Uncharacterized protein</fullName>
    </submittedName>
</protein>
<organism evidence="3 4">
    <name type="scientific">Chara braunii</name>
    <name type="common">Braun's stonewort</name>
    <dbReference type="NCBI Taxonomy" id="69332"/>
    <lineage>
        <taxon>Eukaryota</taxon>
        <taxon>Viridiplantae</taxon>
        <taxon>Streptophyta</taxon>
        <taxon>Charophyceae</taxon>
        <taxon>Charales</taxon>
        <taxon>Characeae</taxon>
        <taxon>Chara</taxon>
    </lineage>
</organism>
<dbReference type="Proteomes" id="UP000265515">
    <property type="component" value="Unassembled WGS sequence"/>
</dbReference>
<accession>A0A388M124</accession>
<proteinExistence type="predicted"/>
<dbReference type="AlphaFoldDB" id="A0A388M124"/>
<feature type="compositionally biased region" description="Basic and acidic residues" evidence="1">
    <location>
        <begin position="18"/>
        <end position="30"/>
    </location>
</feature>
<keyword evidence="2" id="KW-0472">Membrane</keyword>
<comment type="caution">
    <text evidence="3">The sequence shown here is derived from an EMBL/GenBank/DDBJ whole genome shotgun (WGS) entry which is preliminary data.</text>
</comment>
<evidence type="ECO:0000313" key="4">
    <source>
        <dbReference type="Proteomes" id="UP000265515"/>
    </source>
</evidence>
<keyword evidence="4" id="KW-1185">Reference proteome</keyword>
<gene>
    <name evidence="3" type="ORF">CBR_g46843</name>
</gene>
<evidence type="ECO:0000256" key="2">
    <source>
        <dbReference type="SAM" id="Phobius"/>
    </source>
</evidence>